<dbReference type="SUPFAM" id="SSF51045">
    <property type="entry name" value="WW domain"/>
    <property type="match status" value="1"/>
</dbReference>
<feature type="region of interest" description="Disordered" evidence="2">
    <location>
        <begin position="74"/>
        <end position="99"/>
    </location>
</feature>
<dbReference type="InterPro" id="IPR036020">
    <property type="entry name" value="WW_dom_sf"/>
</dbReference>
<dbReference type="PROSITE" id="PS50020">
    <property type="entry name" value="WW_DOMAIN_2"/>
    <property type="match status" value="1"/>
</dbReference>
<name>A0A7S2LMN0_9STRA</name>
<keyword evidence="1" id="KW-0175">Coiled coil</keyword>
<feature type="coiled-coil region" evidence="1">
    <location>
        <begin position="125"/>
        <end position="159"/>
    </location>
</feature>
<feature type="compositionally biased region" description="Polar residues" evidence="2">
    <location>
        <begin position="379"/>
        <end position="390"/>
    </location>
</feature>
<evidence type="ECO:0000259" key="3">
    <source>
        <dbReference type="PROSITE" id="PS50020"/>
    </source>
</evidence>
<sequence>MPNLGAPSSALAGPSRRASIARRRDSISRQQTGDSEFNEVSSVEKTKNQKEVNEFIKKLTKIDDAAHNAAKLRPPKIMNSPSNGSTKIAGTEGSTRNLISRRSKADAELNLIRKKGLAVKFYRQFTELELEQARLQKELEEFERMLAELRQKYKLERASGAEIDTSANQGCAADYELEQDYLNKKSTLSKQIRKNNERMNTLAKMTIDPESNKTLSSEEERKVEEANLEEAVKRGGMASEDAELSSIDTNCEGSVAFSQANTQAAEMQQKAMEAALKELNESTKDTWLSYFSEEYGRSYYYNPTTGEIVWELPDDASVTSYSHVDAGPVTPARSNVSIAPSKSHVSNSGSTVVSLNTRTPTYDEEHSVAVSDFTRTRKSSVASHSGMTSQTRRRQSINRRRRLRKQRNRKIIIVAVFIACVGIWYWSRYKANLEKQTIDEEDQKRLFEEQRFRELMEEQEKLKREAAEKEAKLAAFKKKQEQEKMKMEKERIEKKREIERKKVEAQKAKKEKAERTKIEAEKAKLEAEKKKMEELRVAEEARLAAELEEIRKIARLAQEEAEKMAKEAAELKAKIEAEERARLKKIEEEKEAKLAEERRILAEEQRMLAEEKRKHEEKLAEEKRIREKKKAEEKRQAEIKAEQNRRKNAELLNQRNLEQANNLLIAQGAVPDFVVNDKKCNFWDALFHNCQTNYTDFDKLLEEKRNLVAEDVHIREEEAILRFFGGFSEAQ</sequence>
<protein>
    <recommendedName>
        <fullName evidence="3">WW domain-containing protein</fullName>
    </recommendedName>
</protein>
<gene>
    <name evidence="4" type="ORF">LDAN0321_LOCUS19955</name>
</gene>
<organism evidence="4">
    <name type="scientific">Leptocylindrus danicus</name>
    <dbReference type="NCBI Taxonomy" id="163516"/>
    <lineage>
        <taxon>Eukaryota</taxon>
        <taxon>Sar</taxon>
        <taxon>Stramenopiles</taxon>
        <taxon>Ochrophyta</taxon>
        <taxon>Bacillariophyta</taxon>
        <taxon>Coscinodiscophyceae</taxon>
        <taxon>Chaetocerotophycidae</taxon>
        <taxon>Leptocylindrales</taxon>
        <taxon>Leptocylindraceae</taxon>
        <taxon>Leptocylindrus</taxon>
    </lineage>
</organism>
<dbReference type="AlphaFoldDB" id="A0A7S2LMN0"/>
<dbReference type="CDD" id="cd00201">
    <property type="entry name" value="WW"/>
    <property type="match status" value="1"/>
</dbReference>
<reference evidence="4" key="1">
    <citation type="submission" date="2021-01" db="EMBL/GenBank/DDBJ databases">
        <authorList>
            <person name="Corre E."/>
            <person name="Pelletier E."/>
            <person name="Niang G."/>
            <person name="Scheremetjew M."/>
            <person name="Finn R."/>
            <person name="Kale V."/>
            <person name="Holt S."/>
            <person name="Cochrane G."/>
            <person name="Meng A."/>
            <person name="Brown T."/>
            <person name="Cohen L."/>
        </authorList>
    </citation>
    <scope>NUCLEOTIDE SEQUENCE</scope>
    <source>
        <strain evidence="4">B650</strain>
    </source>
</reference>
<feature type="region of interest" description="Disordered" evidence="2">
    <location>
        <begin position="373"/>
        <end position="401"/>
    </location>
</feature>
<proteinExistence type="predicted"/>
<feature type="region of interest" description="Disordered" evidence="2">
    <location>
        <begin position="611"/>
        <end position="643"/>
    </location>
</feature>
<feature type="compositionally biased region" description="Polar residues" evidence="2">
    <location>
        <begin position="79"/>
        <end position="99"/>
    </location>
</feature>
<evidence type="ECO:0000313" key="4">
    <source>
        <dbReference type="EMBL" id="CAD9610977.1"/>
    </source>
</evidence>
<dbReference type="SMART" id="SM00456">
    <property type="entry name" value="WW"/>
    <property type="match status" value="1"/>
</dbReference>
<dbReference type="Gene3D" id="2.20.70.10">
    <property type="match status" value="1"/>
</dbReference>
<evidence type="ECO:0000256" key="1">
    <source>
        <dbReference type="SAM" id="Coils"/>
    </source>
</evidence>
<evidence type="ECO:0000256" key="2">
    <source>
        <dbReference type="SAM" id="MobiDB-lite"/>
    </source>
</evidence>
<feature type="region of interest" description="Disordered" evidence="2">
    <location>
        <begin position="1"/>
        <end position="49"/>
    </location>
</feature>
<dbReference type="InterPro" id="IPR001202">
    <property type="entry name" value="WW_dom"/>
</dbReference>
<feature type="compositionally biased region" description="Polar residues" evidence="2">
    <location>
        <begin position="30"/>
        <end position="41"/>
    </location>
</feature>
<feature type="compositionally biased region" description="Basic residues" evidence="2">
    <location>
        <begin position="391"/>
        <end position="401"/>
    </location>
</feature>
<accession>A0A7S2LMN0</accession>
<feature type="domain" description="WW" evidence="3">
    <location>
        <begin position="281"/>
        <end position="315"/>
    </location>
</feature>
<dbReference type="EMBL" id="HBGY01031955">
    <property type="protein sequence ID" value="CAD9610977.1"/>
    <property type="molecule type" value="Transcribed_RNA"/>
</dbReference>